<dbReference type="Proteomes" id="UP001236652">
    <property type="component" value="Chromosome"/>
</dbReference>
<gene>
    <name evidence="1" type="ORF">QNI29_06145</name>
</gene>
<keyword evidence="2" id="KW-1185">Reference proteome</keyword>
<dbReference type="EMBL" id="CP126446">
    <property type="protein sequence ID" value="WIF99239.1"/>
    <property type="molecule type" value="Genomic_DNA"/>
</dbReference>
<accession>A0ABY8V335</accession>
<name>A0ABY8V335_9BACI</name>
<dbReference type="RefSeq" id="WP_231418145.1">
    <property type="nucleotide sequence ID" value="NZ_CP126446.1"/>
</dbReference>
<protein>
    <submittedName>
        <fullName evidence="1">Fe3+ hydroxamate ABC transporter substrate-binding protein</fullName>
    </submittedName>
</protein>
<proteinExistence type="predicted"/>
<sequence length="58" mass="6702">MFGDKPTCMVCGKEIQGDELVYVKMRYPKRKGMTEIKAYLNNEARFICEECFENGSAQ</sequence>
<evidence type="ECO:0000313" key="1">
    <source>
        <dbReference type="EMBL" id="WIF99239.1"/>
    </source>
</evidence>
<organism evidence="1 2">
    <name type="scientific">Pontibacillus chungwhensis</name>
    <dbReference type="NCBI Taxonomy" id="265426"/>
    <lineage>
        <taxon>Bacteria</taxon>
        <taxon>Bacillati</taxon>
        <taxon>Bacillota</taxon>
        <taxon>Bacilli</taxon>
        <taxon>Bacillales</taxon>
        <taxon>Bacillaceae</taxon>
        <taxon>Pontibacillus</taxon>
    </lineage>
</organism>
<evidence type="ECO:0000313" key="2">
    <source>
        <dbReference type="Proteomes" id="UP001236652"/>
    </source>
</evidence>
<reference evidence="1 2" key="1">
    <citation type="submission" date="2023-05" db="EMBL/GenBank/DDBJ databases">
        <title>Comparative genomics reveals the evidence of polycyclic aromatic hydrocarbons degradation in moderately halophilic genus Pontibacillus.</title>
        <authorList>
            <person name="Yang H."/>
            <person name="Qian Z."/>
        </authorList>
    </citation>
    <scope>NUCLEOTIDE SEQUENCE [LARGE SCALE GENOMIC DNA]</scope>
    <source>
        <strain evidence="2">HN14</strain>
    </source>
</reference>